<protein>
    <recommendedName>
        <fullName evidence="3">Adhesin domain-containing protein</fullName>
    </recommendedName>
</protein>
<accession>A0A7V4U0M0</accession>
<evidence type="ECO:0000313" key="2">
    <source>
        <dbReference type="EMBL" id="HGY55754.1"/>
    </source>
</evidence>
<dbReference type="EMBL" id="DRQG01000082">
    <property type="protein sequence ID" value="HGY55754.1"/>
    <property type="molecule type" value="Genomic_DNA"/>
</dbReference>
<dbReference type="AlphaFoldDB" id="A0A7V4U0M0"/>
<organism evidence="2">
    <name type="scientific">Caldithrix abyssi</name>
    <dbReference type="NCBI Taxonomy" id="187145"/>
    <lineage>
        <taxon>Bacteria</taxon>
        <taxon>Pseudomonadati</taxon>
        <taxon>Calditrichota</taxon>
        <taxon>Calditrichia</taxon>
        <taxon>Calditrichales</taxon>
        <taxon>Calditrichaceae</taxon>
        <taxon>Caldithrix</taxon>
    </lineage>
</organism>
<evidence type="ECO:0000256" key="1">
    <source>
        <dbReference type="SAM" id="SignalP"/>
    </source>
</evidence>
<comment type="caution">
    <text evidence="2">The sequence shown here is derived from an EMBL/GenBank/DDBJ whole genome shotgun (WGS) entry which is preliminary data.</text>
</comment>
<name>A0A7V4U0M0_CALAY</name>
<proteinExistence type="predicted"/>
<sequence length="262" mass="27727">MKSFFLILTTLSFAFAAAADLKETRLLTLSAENIDLLEIDCGAGFLKINGQKDANEIVVKAEIFIDVNDMDDFEEILKKNLRLELKQKGSKAVLEAGFDNDGSFFGALTSASVNKRIDLTIELPEHLNLSIDDGSGTMSIRNIKGNVAIDDGSGSIEVLDSGGKVKIDDGSGSIDLRHIGGSVDIDDGSGEIICDDIDGDCNIEDGSGDLTVMNVTGDVTIDDGSGSIEIDTVQGDVIIEDDGSGSVSITGVSGKIYRHDEE</sequence>
<dbReference type="Proteomes" id="UP000885779">
    <property type="component" value="Unassembled WGS sequence"/>
</dbReference>
<evidence type="ECO:0008006" key="3">
    <source>
        <dbReference type="Google" id="ProtNLM"/>
    </source>
</evidence>
<feature type="chain" id="PRO_5031002547" description="Adhesin domain-containing protein" evidence="1">
    <location>
        <begin position="19"/>
        <end position="262"/>
    </location>
</feature>
<keyword evidence="1" id="KW-0732">Signal</keyword>
<feature type="signal peptide" evidence="1">
    <location>
        <begin position="1"/>
        <end position="18"/>
    </location>
</feature>
<gene>
    <name evidence="2" type="ORF">ENK44_08640</name>
</gene>
<reference evidence="2" key="1">
    <citation type="journal article" date="2020" name="mSystems">
        <title>Genome- and Community-Level Interaction Insights into Carbon Utilization and Element Cycling Functions of Hydrothermarchaeota in Hydrothermal Sediment.</title>
        <authorList>
            <person name="Zhou Z."/>
            <person name="Liu Y."/>
            <person name="Xu W."/>
            <person name="Pan J."/>
            <person name="Luo Z.H."/>
            <person name="Li M."/>
        </authorList>
    </citation>
    <scope>NUCLEOTIDE SEQUENCE [LARGE SCALE GENOMIC DNA]</scope>
    <source>
        <strain evidence="2">HyVt-577</strain>
    </source>
</reference>